<reference evidence="2 3" key="1">
    <citation type="submission" date="2024-01" db="EMBL/GenBank/DDBJ databases">
        <title>The genomes of 5 underutilized Papilionoideae crops provide insights into root nodulation and disease resistanc.</title>
        <authorList>
            <person name="Yuan L."/>
        </authorList>
    </citation>
    <scope>NUCLEOTIDE SEQUENCE [LARGE SCALE GENOMIC DNA]</scope>
    <source>
        <strain evidence="2">ZHUSHIDOU_FW_LH</strain>
        <tissue evidence="2">Leaf</tissue>
    </source>
</reference>
<keyword evidence="3" id="KW-1185">Reference proteome</keyword>
<gene>
    <name evidence="2" type="ORF">RIF29_27095</name>
</gene>
<proteinExistence type="predicted"/>
<evidence type="ECO:0008006" key="4">
    <source>
        <dbReference type="Google" id="ProtNLM"/>
    </source>
</evidence>
<feature type="transmembrane region" description="Helical" evidence="1">
    <location>
        <begin position="20"/>
        <end position="42"/>
    </location>
</feature>
<name>A0AAN9I061_CROPI</name>
<dbReference type="AlphaFoldDB" id="A0AAN9I061"/>
<keyword evidence="1" id="KW-0472">Membrane</keyword>
<accession>A0AAN9I061</accession>
<protein>
    <recommendedName>
        <fullName evidence="4">Transmembrane protein</fullName>
    </recommendedName>
</protein>
<evidence type="ECO:0000256" key="1">
    <source>
        <dbReference type="SAM" id="Phobius"/>
    </source>
</evidence>
<evidence type="ECO:0000313" key="2">
    <source>
        <dbReference type="EMBL" id="KAK7260797.1"/>
    </source>
</evidence>
<sequence length="121" mass="13363">MPLSHSGRFANLSNCYCPLPPSIVAFVAFLIHIFFFTIVKVLRSVDSLGNESQRCIEELSLADAGTDWVSKVVVHKKVNMLGFAAATSLSLKLDTFGILIVYLAMPNGWSSLPSILMRFRI</sequence>
<comment type="caution">
    <text evidence="2">The sequence shown here is derived from an EMBL/GenBank/DDBJ whole genome shotgun (WGS) entry which is preliminary data.</text>
</comment>
<keyword evidence="1" id="KW-0812">Transmembrane</keyword>
<dbReference type="EMBL" id="JAYWIO010000005">
    <property type="protein sequence ID" value="KAK7260797.1"/>
    <property type="molecule type" value="Genomic_DNA"/>
</dbReference>
<keyword evidence="1" id="KW-1133">Transmembrane helix</keyword>
<evidence type="ECO:0000313" key="3">
    <source>
        <dbReference type="Proteomes" id="UP001372338"/>
    </source>
</evidence>
<organism evidence="2 3">
    <name type="scientific">Crotalaria pallida</name>
    <name type="common">Smooth rattlebox</name>
    <name type="synonym">Crotalaria striata</name>
    <dbReference type="NCBI Taxonomy" id="3830"/>
    <lineage>
        <taxon>Eukaryota</taxon>
        <taxon>Viridiplantae</taxon>
        <taxon>Streptophyta</taxon>
        <taxon>Embryophyta</taxon>
        <taxon>Tracheophyta</taxon>
        <taxon>Spermatophyta</taxon>
        <taxon>Magnoliopsida</taxon>
        <taxon>eudicotyledons</taxon>
        <taxon>Gunneridae</taxon>
        <taxon>Pentapetalae</taxon>
        <taxon>rosids</taxon>
        <taxon>fabids</taxon>
        <taxon>Fabales</taxon>
        <taxon>Fabaceae</taxon>
        <taxon>Papilionoideae</taxon>
        <taxon>50 kb inversion clade</taxon>
        <taxon>genistoids sensu lato</taxon>
        <taxon>core genistoids</taxon>
        <taxon>Crotalarieae</taxon>
        <taxon>Crotalaria</taxon>
    </lineage>
</organism>
<dbReference type="Proteomes" id="UP001372338">
    <property type="component" value="Unassembled WGS sequence"/>
</dbReference>
<feature type="transmembrane region" description="Helical" evidence="1">
    <location>
        <begin position="81"/>
        <end position="105"/>
    </location>
</feature>